<evidence type="ECO:0000313" key="1">
    <source>
        <dbReference type="EMBL" id="TRY78328.1"/>
    </source>
</evidence>
<evidence type="ECO:0000313" key="2">
    <source>
        <dbReference type="Proteomes" id="UP000318571"/>
    </source>
</evidence>
<gene>
    <name evidence="1" type="ORF">TCAL_15355</name>
</gene>
<comment type="caution">
    <text evidence="1">The sequence shown here is derived from an EMBL/GenBank/DDBJ whole genome shotgun (WGS) entry which is preliminary data.</text>
</comment>
<dbReference type="Proteomes" id="UP000318571">
    <property type="component" value="Chromosome 11"/>
</dbReference>
<accession>A0A553PKY7</accession>
<dbReference type="EMBL" id="VCGU01000003">
    <property type="protein sequence ID" value="TRY78328.1"/>
    <property type="molecule type" value="Genomic_DNA"/>
</dbReference>
<sequence length="158" mass="18405">MALSVFGVFNARNSCQIRRGLSKPSTNHTLWSRNTNKYYEITGPQRSAPWDIPTHQVEFIIRKKKRTRMQAKEMMNNLGYYYRDQHSSDSAKSKGVPRRIMVASAEREPEIKVFSNRIMSGPFRTVQLTLTITVGIDFSARFRCLHSYNKNPNCRHFT</sequence>
<keyword evidence="2" id="KW-1185">Reference proteome</keyword>
<organism evidence="1 2">
    <name type="scientific">Tigriopus californicus</name>
    <name type="common">Marine copepod</name>
    <dbReference type="NCBI Taxonomy" id="6832"/>
    <lineage>
        <taxon>Eukaryota</taxon>
        <taxon>Metazoa</taxon>
        <taxon>Ecdysozoa</taxon>
        <taxon>Arthropoda</taxon>
        <taxon>Crustacea</taxon>
        <taxon>Multicrustacea</taxon>
        <taxon>Hexanauplia</taxon>
        <taxon>Copepoda</taxon>
        <taxon>Harpacticoida</taxon>
        <taxon>Harpacticidae</taxon>
        <taxon>Tigriopus</taxon>
    </lineage>
</organism>
<protein>
    <submittedName>
        <fullName evidence="1">Uncharacterized protein</fullName>
    </submittedName>
</protein>
<dbReference type="AlphaFoldDB" id="A0A553PKY7"/>
<proteinExistence type="predicted"/>
<reference evidence="1 2" key="1">
    <citation type="journal article" date="2018" name="Nat. Ecol. Evol.">
        <title>Genomic signatures of mitonuclear coevolution across populations of Tigriopus californicus.</title>
        <authorList>
            <person name="Barreto F.S."/>
            <person name="Watson E.T."/>
            <person name="Lima T.G."/>
            <person name="Willett C.S."/>
            <person name="Edmands S."/>
            <person name="Li W."/>
            <person name="Burton R.S."/>
        </authorList>
    </citation>
    <scope>NUCLEOTIDE SEQUENCE [LARGE SCALE GENOMIC DNA]</scope>
    <source>
        <strain evidence="1 2">San Diego</strain>
    </source>
</reference>
<name>A0A553PKY7_TIGCA</name>